<dbReference type="RefSeq" id="WP_138152902.1">
    <property type="nucleotide sequence ID" value="NZ_VANU01000004.1"/>
</dbReference>
<name>A0A5R8Y123_9BACT</name>
<dbReference type="EMBL" id="VANU01000004">
    <property type="protein sequence ID" value="TLP37722.1"/>
    <property type="molecule type" value="Genomic_DNA"/>
</dbReference>
<dbReference type="FunFam" id="3.40.605.10:FF:000007">
    <property type="entry name" value="NAD/NADP-dependent betaine aldehyde dehydrogenase"/>
    <property type="match status" value="1"/>
</dbReference>
<dbReference type="PANTHER" id="PTHR42986">
    <property type="entry name" value="BENZALDEHYDE DEHYDROGENASE YFMT"/>
    <property type="match status" value="1"/>
</dbReference>
<dbReference type="PROSITE" id="PS00687">
    <property type="entry name" value="ALDEHYDE_DEHYDR_GLU"/>
    <property type="match status" value="1"/>
</dbReference>
<keyword evidence="2" id="KW-0058">Aromatic hydrocarbons catabolism</keyword>
<evidence type="ECO:0000256" key="7">
    <source>
        <dbReference type="ARBA" id="ARBA00066992"/>
    </source>
</evidence>
<comment type="catalytic activity">
    <reaction evidence="6">
        <text>salicylaldehyde + NAD(+) + H2O = salicylate + NADH + 2 H(+)</text>
        <dbReference type="Rhea" id="RHEA:18537"/>
        <dbReference type="ChEBI" id="CHEBI:15377"/>
        <dbReference type="ChEBI" id="CHEBI:15378"/>
        <dbReference type="ChEBI" id="CHEBI:16008"/>
        <dbReference type="ChEBI" id="CHEBI:30762"/>
        <dbReference type="ChEBI" id="CHEBI:57540"/>
        <dbReference type="ChEBI" id="CHEBI:57945"/>
        <dbReference type="EC" id="1.2.1.65"/>
    </reaction>
</comment>
<keyword evidence="4" id="KW-0520">NAD</keyword>
<dbReference type="InterPro" id="IPR029510">
    <property type="entry name" value="Ald_DH_CS_GLU"/>
</dbReference>
<comment type="pathway">
    <text evidence="5">Aromatic compound metabolism; naphthalene degradation.</text>
</comment>
<dbReference type="InterPro" id="IPR016161">
    <property type="entry name" value="Ald_DH/histidinol_DH"/>
</dbReference>
<feature type="active site" evidence="9">
    <location>
        <position position="249"/>
    </location>
</feature>
<dbReference type="InterPro" id="IPR015590">
    <property type="entry name" value="Aldehyde_DH_dom"/>
</dbReference>
<organism evidence="12 13">
    <name type="scientific">Arcobacter arenosus</name>
    <dbReference type="NCBI Taxonomy" id="2576037"/>
    <lineage>
        <taxon>Bacteria</taxon>
        <taxon>Pseudomonadati</taxon>
        <taxon>Campylobacterota</taxon>
        <taxon>Epsilonproteobacteria</taxon>
        <taxon>Campylobacterales</taxon>
        <taxon>Arcobacteraceae</taxon>
        <taxon>Arcobacter</taxon>
    </lineage>
</organism>
<dbReference type="InterPro" id="IPR016162">
    <property type="entry name" value="Ald_DH_N"/>
</dbReference>
<dbReference type="GO" id="GO:0018485">
    <property type="term" value="F:salicylaldehyde dehydrogenase (NAD+) activity"/>
    <property type="evidence" value="ECO:0007669"/>
    <property type="project" value="UniProtKB-EC"/>
</dbReference>
<dbReference type="SUPFAM" id="SSF53720">
    <property type="entry name" value="ALDH-like"/>
    <property type="match status" value="1"/>
</dbReference>
<evidence type="ECO:0000256" key="4">
    <source>
        <dbReference type="ARBA" id="ARBA00023027"/>
    </source>
</evidence>
<evidence type="ECO:0000256" key="9">
    <source>
        <dbReference type="PROSITE-ProRule" id="PRU10007"/>
    </source>
</evidence>
<protein>
    <recommendedName>
        <fullName evidence="8">Salicylaldehyde dehydrogenase</fullName>
        <ecNumber evidence="7">1.2.1.65</ecNumber>
    </recommendedName>
</protein>
<sequence>MKKEYKLFINGQDVPSSSNTIIDDISPSTGKAFAKVHMASKEDIESAIDAAHKASKSWANTTPRQREAILLKAADIFESRTEEIREILITETGSAFGKSMFEIGLVADIFRVAAGECRRVSGYTHATNETGMLSYSVRRPLGVIAGIAPFNAPMILSSKKFAFAIAAGNTFVLKPSSNTAITGLIFGEIFKEAGLPDGVFNVIPCSSSVLGETFQTDKRVKMITFTGSTATGKLIASSAAANLTKFTVELGGKSPMIILNDADVDYAVDTAAFSIFMHQGQICMAGSKIIVQEEIFDAFAQKFAAKISGIKASDPSLPTTIVGPLIEEAQCSFIDGLVNDAVSKGAKVLCGNSHSGCFYEPTVISDVTSEMKVYHDEAFGPVAALIKVKTVEEAVEVANMTNYGLSSAVVTNDIGNALKLSEEIEAGMVHINGPTIMDEAHIPFGGIKDSGMGREGGHFSIEEMTELKWVTVEALGNHPYPF</sequence>
<dbReference type="Gene3D" id="3.40.309.10">
    <property type="entry name" value="Aldehyde Dehydrogenase, Chain A, domain 2"/>
    <property type="match status" value="1"/>
</dbReference>
<comment type="similarity">
    <text evidence="1 10">Belongs to the aldehyde dehydrogenase family.</text>
</comment>
<evidence type="ECO:0000256" key="6">
    <source>
        <dbReference type="ARBA" id="ARBA00050596"/>
    </source>
</evidence>
<evidence type="ECO:0000256" key="1">
    <source>
        <dbReference type="ARBA" id="ARBA00009986"/>
    </source>
</evidence>
<evidence type="ECO:0000256" key="8">
    <source>
        <dbReference type="ARBA" id="ARBA00070319"/>
    </source>
</evidence>
<dbReference type="Gene3D" id="3.40.605.10">
    <property type="entry name" value="Aldehyde Dehydrogenase, Chain A, domain 1"/>
    <property type="match status" value="1"/>
</dbReference>
<keyword evidence="3 10" id="KW-0560">Oxidoreductase</keyword>
<keyword evidence="13" id="KW-1185">Reference proteome</keyword>
<evidence type="ECO:0000256" key="10">
    <source>
        <dbReference type="RuleBase" id="RU003345"/>
    </source>
</evidence>
<dbReference type="EC" id="1.2.1.65" evidence="7"/>
<evidence type="ECO:0000256" key="2">
    <source>
        <dbReference type="ARBA" id="ARBA00022797"/>
    </source>
</evidence>
<proteinExistence type="inferred from homology"/>
<gene>
    <name evidence="12" type="ORF">FDK22_10420</name>
</gene>
<accession>A0A5R8Y123</accession>
<dbReference type="Proteomes" id="UP000308901">
    <property type="component" value="Unassembled WGS sequence"/>
</dbReference>
<evidence type="ECO:0000313" key="12">
    <source>
        <dbReference type="EMBL" id="TLP37722.1"/>
    </source>
</evidence>
<dbReference type="CDD" id="cd07150">
    <property type="entry name" value="ALDH_VaniDH_like"/>
    <property type="match status" value="1"/>
</dbReference>
<dbReference type="AlphaFoldDB" id="A0A5R8Y123"/>
<reference evidence="12 13" key="1">
    <citation type="submission" date="2019-05" db="EMBL/GenBank/DDBJ databases">
        <title>Arcobacter sp. nov., isolated from sea sediment.</title>
        <authorList>
            <person name="Kim W."/>
        </authorList>
    </citation>
    <scope>NUCLEOTIDE SEQUENCE [LARGE SCALE GENOMIC DNA]</scope>
    <source>
        <strain evidence="12 13">CAU 1517</strain>
    </source>
</reference>
<dbReference type="InterPro" id="IPR016163">
    <property type="entry name" value="Ald_DH_C"/>
</dbReference>
<dbReference type="InterPro" id="IPR016160">
    <property type="entry name" value="Ald_DH_CS_CYS"/>
</dbReference>
<evidence type="ECO:0000256" key="3">
    <source>
        <dbReference type="ARBA" id="ARBA00023002"/>
    </source>
</evidence>
<comment type="caution">
    <text evidence="12">The sequence shown here is derived from an EMBL/GenBank/DDBJ whole genome shotgun (WGS) entry which is preliminary data.</text>
</comment>
<dbReference type="Pfam" id="PF00171">
    <property type="entry name" value="Aldedh"/>
    <property type="match status" value="1"/>
</dbReference>
<dbReference type="PANTHER" id="PTHR42986:SF1">
    <property type="entry name" value="BENZALDEHYDE DEHYDROGENASE YFMT"/>
    <property type="match status" value="1"/>
</dbReference>
<feature type="domain" description="Aldehyde dehydrogenase" evidence="11">
    <location>
        <begin position="15"/>
        <end position="470"/>
    </location>
</feature>
<evidence type="ECO:0000256" key="5">
    <source>
        <dbReference type="ARBA" id="ARBA00035632"/>
    </source>
</evidence>
<dbReference type="PROSITE" id="PS00070">
    <property type="entry name" value="ALDEHYDE_DEHYDR_CYS"/>
    <property type="match status" value="1"/>
</dbReference>
<dbReference type="OrthoDB" id="9762913at2"/>
<evidence type="ECO:0000313" key="13">
    <source>
        <dbReference type="Proteomes" id="UP000308901"/>
    </source>
</evidence>
<dbReference type="FunFam" id="3.40.309.10:FF:000010">
    <property type="entry name" value="Gamma-aminobutyraldehyde dehydrogenase"/>
    <property type="match status" value="1"/>
</dbReference>
<evidence type="ECO:0000259" key="11">
    <source>
        <dbReference type="Pfam" id="PF00171"/>
    </source>
</evidence>